<dbReference type="InterPro" id="IPR011204">
    <property type="entry name" value="Virulence_RhuM-like"/>
</dbReference>
<dbReference type="AlphaFoldDB" id="A0AAJ2VVI8"/>
<dbReference type="Pfam" id="PF13310">
    <property type="entry name" value="Virulence_RhuM"/>
    <property type="match status" value="1"/>
</dbReference>
<evidence type="ECO:0000313" key="2">
    <source>
        <dbReference type="Proteomes" id="UP001282336"/>
    </source>
</evidence>
<accession>A0AAJ2VVI8</accession>
<dbReference type="PIRSF" id="PIRSF015268">
    <property type="entry name" value="Virulence_RhuM"/>
    <property type="match status" value="1"/>
</dbReference>
<evidence type="ECO:0000313" key="1">
    <source>
        <dbReference type="EMBL" id="MDX6033118.1"/>
    </source>
</evidence>
<dbReference type="Proteomes" id="UP001282336">
    <property type="component" value="Unassembled WGS sequence"/>
</dbReference>
<sequence>MTNSTLTPPPDGEFVLFQSADGNIRLECRFASDSLWLSQAAMAELYQVTPQAITQHIKAVYDEGELEQSSTCKDYLHVQTEGIRQIQRKIRHYNLGVILAVGYRVRSTRGTQFRQWATQTLQEYLVKGFLMDDERLKNPPVGKSVVPDYFDEMLERIRDIRSSERRVYLRVLDIFTMAADYRPSDKETTQFFRVIQNKLHYASTGMTAAELIAKRVDAGQPNMGLTSFKYDEVRRTDVTIVKNYLNTNEIDELNRIVSMWLDFAEDQAKRRKQVFLLDWQTKLDQFLEFNDREVLQNSGSVSKKEADEKAKLVFDDYAQRRRYLKEAEGERMNIDVLRAIASKEKK</sequence>
<organism evidence="1 2">
    <name type="scientific">Scandinavium lactucae</name>
    <dbReference type="NCBI Taxonomy" id="3095028"/>
    <lineage>
        <taxon>Bacteria</taxon>
        <taxon>Pseudomonadati</taxon>
        <taxon>Pseudomonadota</taxon>
        <taxon>Gammaproteobacteria</taxon>
        <taxon>Enterobacterales</taxon>
        <taxon>Enterobacteriaceae</taxon>
        <taxon>Scandinavium</taxon>
    </lineage>
</organism>
<proteinExistence type="predicted"/>
<protein>
    <submittedName>
        <fullName evidence="1">RhuM family protein</fullName>
    </submittedName>
</protein>
<name>A0AAJ2VVI8_9ENTR</name>
<dbReference type="EMBL" id="JAWXRC010000040">
    <property type="protein sequence ID" value="MDX6033118.1"/>
    <property type="molecule type" value="Genomic_DNA"/>
</dbReference>
<comment type="caution">
    <text evidence="1">The sequence shown here is derived from an EMBL/GenBank/DDBJ whole genome shotgun (WGS) entry which is preliminary data.</text>
</comment>
<gene>
    <name evidence="1" type="primary">rhuM</name>
    <name evidence="1" type="ORF">SIL20_16560</name>
</gene>
<dbReference type="PANTHER" id="PTHR35810:SF1">
    <property type="entry name" value="CYTOPLASMIC PROTEIN"/>
    <property type="match status" value="1"/>
</dbReference>
<dbReference type="RefSeq" id="WP_319629596.1">
    <property type="nucleotide sequence ID" value="NZ_JAWXRB010000042.1"/>
</dbReference>
<dbReference type="PANTHER" id="PTHR35810">
    <property type="entry name" value="CYTOPLASMIC PROTEIN-RELATED"/>
    <property type="match status" value="1"/>
</dbReference>
<reference evidence="1" key="1">
    <citation type="submission" date="2023-11" db="EMBL/GenBank/DDBJ databases">
        <title>Scandinavium wanjuensis sp. nov., isolated from lettuce South Korea.</title>
        <authorList>
            <person name="Park J."/>
            <person name="Park S."/>
            <person name="Oh K.K."/>
            <person name="Cho G.S."/>
            <person name="Franz C.M.A.P."/>
        </authorList>
    </citation>
    <scope>NUCLEOTIDE SEQUENCE</scope>
    <source>
        <strain evidence="1">V105_12</strain>
    </source>
</reference>